<dbReference type="InterPro" id="IPR021449">
    <property type="entry name" value="DUF3099"/>
</dbReference>
<reference evidence="3" key="1">
    <citation type="submission" date="2022-01" db="EMBL/GenBank/DDBJ databases">
        <title>Corynebacterium sp. nov isolated from isolated from the feces of the greater white-fronted geese (Anser albifrons) at Poyang Lake, PR China.</title>
        <authorList>
            <person name="Liu Q."/>
        </authorList>
    </citation>
    <scope>NUCLEOTIDE SEQUENCE</scope>
    <source>
        <strain evidence="3">JCM 32435</strain>
    </source>
</reference>
<dbReference type="RefSeq" id="WP_236118289.1">
    <property type="nucleotide sequence ID" value="NZ_JAKGSI010000002.1"/>
</dbReference>
<accession>A0A9X1QN88</accession>
<protein>
    <submittedName>
        <fullName evidence="3">DUF3099 domain-containing protein</fullName>
    </submittedName>
</protein>
<feature type="transmembrane region" description="Helical" evidence="2">
    <location>
        <begin position="54"/>
        <end position="76"/>
    </location>
</feature>
<feature type="transmembrane region" description="Helical" evidence="2">
    <location>
        <begin position="82"/>
        <end position="102"/>
    </location>
</feature>
<comment type="caution">
    <text evidence="3">The sequence shown here is derived from an EMBL/GenBank/DDBJ whole genome shotgun (WGS) entry which is preliminary data.</text>
</comment>
<proteinExistence type="predicted"/>
<evidence type="ECO:0000313" key="4">
    <source>
        <dbReference type="Proteomes" id="UP001139336"/>
    </source>
</evidence>
<keyword evidence="2" id="KW-1133">Transmembrane helix</keyword>
<keyword evidence="4" id="KW-1185">Reference proteome</keyword>
<dbReference type="EMBL" id="JAKGSI010000002">
    <property type="protein sequence ID" value="MCF4006492.1"/>
    <property type="molecule type" value="Genomic_DNA"/>
</dbReference>
<feature type="compositionally biased region" description="Low complexity" evidence="1">
    <location>
        <begin position="155"/>
        <end position="170"/>
    </location>
</feature>
<evidence type="ECO:0000256" key="2">
    <source>
        <dbReference type="SAM" id="Phobius"/>
    </source>
</evidence>
<organism evidence="3 4">
    <name type="scientific">Corynebacterium uropygiale</name>
    <dbReference type="NCBI Taxonomy" id="1775911"/>
    <lineage>
        <taxon>Bacteria</taxon>
        <taxon>Bacillati</taxon>
        <taxon>Actinomycetota</taxon>
        <taxon>Actinomycetes</taxon>
        <taxon>Mycobacteriales</taxon>
        <taxon>Corynebacteriaceae</taxon>
        <taxon>Corynebacterium</taxon>
    </lineage>
</organism>
<dbReference type="Proteomes" id="UP001139336">
    <property type="component" value="Unassembled WGS sequence"/>
</dbReference>
<dbReference type="Pfam" id="PF11298">
    <property type="entry name" value="DUF3099"/>
    <property type="match status" value="1"/>
</dbReference>
<keyword evidence="2" id="KW-0472">Membrane</keyword>
<keyword evidence="2" id="KW-0812">Transmembrane</keyword>
<evidence type="ECO:0000256" key="1">
    <source>
        <dbReference type="SAM" id="MobiDB-lite"/>
    </source>
</evidence>
<evidence type="ECO:0000313" key="3">
    <source>
        <dbReference type="EMBL" id="MCF4006492.1"/>
    </source>
</evidence>
<feature type="region of interest" description="Disordered" evidence="1">
    <location>
        <begin position="141"/>
        <end position="170"/>
    </location>
</feature>
<sequence length="170" mass="19216">MSEETIDGTPEEPQGHIRPARRWWRHGILGRHRAQLITDARRSPVEDLHHRERVYAWIQASRIPLIIVALLLYWWWGNIWLSGGIFFISIPLPWIAVVIANLRGEPRDPRAPKVYKPALAREQAEWELEQTRAAALGAAPDEADNLPDVIDHSDPTAPSDPSSSSSKGTD</sequence>
<gene>
    <name evidence="3" type="ORF">L1O03_04750</name>
</gene>
<name>A0A9X1QN88_9CORY</name>
<dbReference type="AlphaFoldDB" id="A0A9X1QN88"/>